<organism evidence="2 3">
    <name type="scientific">Algisphaera agarilytica</name>
    <dbReference type="NCBI Taxonomy" id="1385975"/>
    <lineage>
        <taxon>Bacteria</taxon>
        <taxon>Pseudomonadati</taxon>
        <taxon>Planctomycetota</taxon>
        <taxon>Phycisphaerae</taxon>
        <taxon>Phycisphaerales</taxon>
        <taxon>Phycisphaeraceae</taxon>
        <taxon>Algisphaera</taxon>
    </lineage>
</organism>
<keyword evidence="2" id="KW-0449">Lipoprotein</keyword>
<feature type="signal peptide" evidence="1">
    <location>
        <begin position="1"/>
        <end position="20"/>
    </location>
</feature>
<dbReference type="RefSeq" id="WP_184677165.1">
    <property type="nucleotide sequence ID" value="NZ_JACHGY010000001.1"/>
</dbReference>
<keyword evidence="3" id="KW-1185">Reference proteome</keyword>
<accession>A0A7X0H5D3</accession>
<gene>
    <name evidence="2" type="ORF">HNQ40_001399</name>
</gene>
<evidence type="ECO:0000313" key="3">
    <source>
        <dbReference type="Proteomes" id="UP000541810"/>
    </source>
</evidence>
<protein>
    <submittedName>
        <fullName evidence="2">Putative small lipoprotein YifL</fullName>
    </submittedName>
</protein>
<dbReference type="Proteomes" id="UP000541810">
    <property type="component" value="Unassembled WGS sequence"/>
</dbReference>
<dbReference type="EMBL" id="JACHGY010000001">
    <property type="protein sequence ID" value="MBB6429593.1"/>
    <property type="molecule type" value="Genomic_DNA"/>
</dbReference>
<feature type="chain" id="PRO_5030631276" evidence="1">
    <location>
        <begin position="21"/>
        <end position="50"/>
    </location>
</feature>
<evidence type="ECO:0000256" key="1">
    <source>
        <dbReference type="SAM" id="SignalP"/>
    </source>
</evidence>
<comment type="caution">
    <text evidence="2">The sequence shown here is derived from an EMBL/GenBank/DDBJ whole genome shotgun (WGS) entry which is preliminary data.</text>
</comment>
<reference evidence="2 3" key="1">
    <citation type="submission" date="2020-08" db="EMBL/GenBank/DDBJ databases">
        <title>Genomic Encyclopedia of Type Strains, Phase IV (KMG-IV): sequencing the most valuable type-strain genomes for metagenomic binning, comparative biology and taxonomic classification.</title>
        <authorList>
            <person name="Goeker M."/>
        </authorList>
    </citation>
    <scope>NUCLEOTIDE SEQUENCE [LARGE SCALE GENOMIC DNA]</scope>
    <source>
        <strain evidence="2 3">DSM 103725</strain>
    </source>
</reference>
<sequence>MKTMIGIVLMCASLTGIVRAQPLEPPPAEEIAYHWKQVKDYRALVDNPEN</sequence>
<proteinExistence type="predicted"/>
<dbReference type="AlphaFoldDB" id="A0A7X0H5D3"/>
<name>A0A7X0H5D3_9BACT</name>
<keyword evidence="1" id="KW-0732">Signal</keyword>
<evidence type="ECO:0000313" key="2">
    <source>
        <dbReference type="EMBL" id="MBB6429593.1"/>
    </source>
</evidence>